<dbReference type="GeneID" id="13853682"/>
<dbReference type="Proteomes" id="UP000029777">
    <property type="component" value="Segment"/>
</dbReference>
<dbReference type="KEGG" id="vg:13853735"/>
<name>K4JYH9_ABHV</name>
<dbReference type="EMBL" id="JX453331">
    <property type="protein sequence ID" value="AFU90126.1"/>
    <property type="molecule type" value="Genomic_DNA"/>
</dbReference>
<dbReference type="GeneID" id="13853735"/>
<keyword evidence="3" id="KW-1185">Reference proteome</keyword>
<organismHost>
    <name type="scientific">Haliotidae</name>
    <name type="common">abalones</name>
    <dbReference type="NCBI Taxonomy" id="6451"/>
</organismHost>
<evidence type="ECO:0000313" key="2">
    <source>
        <dbReference type="EMBL" id="AFU90126.1"/>
    </source>
</evidence>
<gene>
    <name evidence="1" type="ORF">AbHV_ORF61</name>
    <name evidence="2" type="ORF">AbHV_ORF61_2</name>
</gene>
<accession>K4JYH9</accession>
<dbReference type="RefSeq" id="YP_006908713.1">
    <property type="nucleotide sequence ID" value="NC_018874.1"/>
</dbReference>
<evidence type="ECO:0000313" key="3">
    <source>
        <dbReference type="Proteomes" id="UP000029777"/>
    </source>
</evidence>
<dbReference type="KEGG" id="vg:13853682"/>
<evidence type="ECO:0000313" key="1">
    <source>
        <dbReference type="EMBL" id="AFU90073.1"/>
    </source>
</evidence>
<protein>
    <submittedName>
        <fullName evidence="1">Uncharacterized protein</fullName>
    </submittedName>
</protein>
<dbReference type="RefSeq" id="YP_006908766.1">
    <property type="nucleotide sequence ID" value="NC_018874.1"/>
</dbReference>
<dbReference type="EMBL" id="JX453331">
    <property type="protein sequence ID" value="AFU90073.1"/>
    <property type="molecule type" value="Genomic_DNA"/>
</dbReference>
<organism evidence="1 3">
    <name type="scientific">Abalone herpesvirus (isolate Abalone/Australia/Victoria/2009)</name>
    <name type="common">AbHV</name>
    <dbReference type="NCBI Taxonomy" id="1241371"/>
    <lineage>
        <taxon>Viruses</taxon>
        <taxon>Duplodnaviria</taxon>
        <taxon>Heunggongvirae</taxon>
        <taxon>Peploviricota</taxon>
        <taxon>Herviviricetes</taxon>
        <taxon>Herpesvirales</taxon>
        <taxon>Malacoherpesviridae</taxon>
        <taxon>Aurivirus</taxon>
        <taxon>Aurivirus haliotidmalaco1</taxon>
    </lineage>
</organism>
<sequence length="144" mass="16671">MKFVTRKRLVTKMLLTHKFKLVTRTGLATKKYLALKMNDTWGKDALSRAEINYVNENDTWGKNAPTLQKNLRSAVFLVPTSIVHAQHPQRKRTEARLPPSLNLQRTLTDSKMYPSLKIILRRKRTVATLLPSLKKKLWSGLCWT</sequence>
<reference evidence="1 3" key="1">
    <citation type="submission" date="2012-08" db="EMBL/GenBank/DDBJ databases">
        <title>Abalone herpesvirus genome reveals unexpected ancestry.</title>
        <authorList>
            <person name="Savin K.W."/>
            <person name="Fegan M."/>
            <person name="Powney R."/>
            <person name="Savage D."/>
            <person name="Wong F."/>
            <person name="Sawbridge T."/>
            <person name="Helsham J."/>
            <person name="Vardy M."/>
            <person name="Cogan N."/>
            <person name="Mohammad I."/>
            <person name="Cocks B.G."/>
            <person name="Warner S."/>
        </authorList>
    </citation>
    <scope>NUCLEOTIDE SEQUENCE [LARGE SCALE GENOMIC DNA]</scope>
    <source>
        <strain evidence="3">Isolate Abalone/Australia/Victoria/2009</strain>
        <strain evidence="1">Victoria</strain>
    </source>
</reference>
<proteinExistence type="predicted"/>